<evidence type="ECO:0000256" key="1">
    <source>
        <dbReference type="SAM" id="SignalP"/>
    </source>
</evidence>
<comment type="caution">
    <text evidence="2">The sequence shown here is derived from an EMBL/GenBank/DDBJ whole genome shotgun (WGS) entry which is preliminary data.</text>
</comment>
<feature type="chain" id="PRO_5045652723" evidence="1">
    <location>
        <begin position="23"/>
        <end position="353"/>
    </location>
</feature>
<evidence type="ECO:0000313" key="3">
    <source>
        <dbReference type="Proteomes" id="UP001595887"/>
    </source>
</evidence>
<protein>
    <submittedName>
        <fullName evidence="2">DUF1176 domain-containing protein</fullName>
    </submittedName>
</protein>
<name>A0ABV8RFF8_9SPHN</name>
<dbReference type="InterPro" id="IPR009560">
    <property type="entry name" value="DUF1176"/>
</dbReference>
<evidence type="ECO:0000313" key="2">
    <source>
        <dbReference type="EMBL" id="MFC4291175.1"/>
    </source>
</evidence>
<keyword evidence="1" id="KW-0732">Signal</keyword>
<gene>
    <name evidence="2" type="ORF">ACFOWX_01975</name>
</gene>
<dbReference type="Pfam" id="PF06674">
    <property type="entry name" value="DUF1176"/>
    <property type="match status" value="1"/>
</dbReference>
<reference evidence="3" key="1">
    <citation type="journal article" date="2019" name="Int. J. Syst. Evol. Microbiol.">
        <title>The Global Catalogue of Microorganisms (GCM) 10K type strain sequencing project: providing services to taxonomists for standard genome sequencing and annotation.</title>
        <authorList>
            <consortium name="The Broad Institute Genomics Platform"/>
            <consortium name="The Broad Institute Genome Sequencing Center for Infectious Disease"/>
            <person name="Wu L."/>
            <person name="Ma J."/>
        </authorList>
    </citation>
    <scope>NUCLEOTIDE SEQUENCE [LARGE SCALE GENOMIC DNA]</scope>
    <source>
        <strain evidence="3">CECT 8531</strain>
    </source>
</reference>
<dbReference type="EMBL" id="JBHSDH010000010">
    <property type="protein sequence ID" value="MFC4291175.1"/>
    <property type="molecule type" value="Genomic_DNA"/>
</dbReference>
<dbReference type="RefSeq" id="WP_381420766.1">
    <property type="nucleotide sequence ID" value="NZ_JBHSDH010000010.1"/>
</dbReference>
<proteinExistence type="predicted"/>
<organism evidence="2 3">
    <name type="scientific">Sphingorhabdus arenilitoris</name>
    <dbReference type="NCBI Taxonomy" id="1490041"/>
    <lineage>
        <taxon>Bacteria</taxon>
        <taxon>Pseudomonadati</taxon>
        <taxon>Pseudomonadota</taxon>
        <taxon>Alphaproteobacteria</taxon>
        <taxon>Sphingomonadales</taxon>
        <taxon>Sphingomonadaceae</taxon>
        <taxon>Sphingorhabdus</taxon>
    </lineage>
</organism>
<sequence>MLRMIGQIILGASAFMALPAVASVDLGQTRYFKNWAAGCDNALSCQAVSLLPPEIPDDNLAMIIKRDAGIDGDLTINIYDFDTESDRYRLYIDGKLIDTGAIAQDDSISISVTGKDAMKLARAVVRGREAVLMDGNDVVLGKISLTGSAAALRFLDSAQGRVGTADAIAAKGRKRAILAKPELPIVAARKITPDDIVPPAADLVALIENSECRDERYGVTEDSAYSLGSFNGVPQALVLVSCGSGAYNFGSAAYIGNRNTNDKWTFKPALFDYRSNTTSEGAKIEILINADWDPAKQSLTSYNKGRGFGDCGQSADYVWDGEMFRLIQARVMDECRGSLDWITVWRAKVEFGV</sequence>
<accession>A0ABV8RFF8</accession>
<dbReference type="Proteomes" id="UP001595887">
    <property type="component" value="Unassembled WGS sequence"/>
</dbReference>
<keyword evidence="3" id="KW-1185">Reference proteome</keyword>
<feature type="signal peptide" evidence="1">
    <location>
        <begin position="1"/>
        <end position="22"/>
    </location>
</feature>